<dbReference type="EMBL" id="FUYA01000001">
    <property type="protein sequence ID" value="SKA64385.1"/>
    <property type="molecule type" value="Genomic_DNA"/>
</dbReference>
<dbReference type="CDD" id="cd01129">
    <property type="entry name" value="PulE-GspE-like"/>
    <property type="match status" value="1"/>
</dbReference>
<dbReference type="InterPro" id="IPR027417">
    <property type="entry name" value="P-loop_NTPase"/>
</dbReference>
<dbReference type="GO" id="GO:0005886">
    <property type="term" value="C:plasma membrane"/>
    <property type="evidence" value="ECO:0007669"/>
    <property type="project" value="TreeGrafter"/>
</dbReference>
<sequence>MSSRKRLRLGEMLIQAGLLQQDQLPQILKAQSQSSLRLGQFLVQKGYIEERQIVALISRQLNIPVYSPEKYPFDMDAAELLSPELAQKHNVVPIRRMGRVLTLAMTDPTDINALDAVEIASNMEVDPLICTEQELTELGLATYGSKLGMLSGVLEGIQDDEPEEHASGEDEDDDIAVDSLESMATDAPVVKLLNSILSQAMQEGASDVHISPERDYIQLRFRVDGKLREIPAPSKKFFLSLVSRIKILSHMDIAVSRIPQDGRFSFQYENQEVHVRASSLPTIHGENITLRLLARNNSLLGLEDLGMSGDDKQKLITALERPYGMILTTGPTGSGKSTSLYAALTKLNTPDTNIITLEDPVEYRVPKIRQVQLNTRAGMTFANGLRSILRQDPDVILVGEIRDRETAGIAVQAAMTGHRLLSTLHTNDAAGAVSRLLDMGIEPFLVASTLLVSIAQRLVRRICPHCREEYTPPRQALRALNLPENHKYYRGTGCRLCRNSGYSGRVAIFEILEITEEIQTLIMDRASSKKITQAALRSGNFHTLQQDAARKVLEGVTTIEEAASNVLI</sequence>
<protein>
    <submittedName>
        <fullName evidence="5">Type IV pilus assembly protein PilB</fullName>
    </submittedName>
</protein>
<dbReference type="GO" id="GO:0016887">
    <property type="term" value="F:ATP hydrolysis activity"/>
    <property type="evidence" value="ECO:0007669"/>
    <property type="project" value="TreeGrafter"/>
</dbReference>
<dbReference type="InterPro" id="IPR001482">
    <property type="entry name" value="T2SS/T4SS_dom"/>
</dbReference>
<evidence type="ECO:0000313" key="5">
    <source>
        <dbReference type="EMBL" id="SKA64385.1"/>
    </source>
</evidence>
<dbReference type="Proteomes" id="UP000189733">
    <property type="component" value="Unassembled WGS sequence"/>
</dbReference>
<accession>A0A1T4VHH4</accession>
<dbReference type="PANTHER" id="PTHR30258:SF2">
    <property type="entry name" value="COMG OPERON PROTEIN 1"/>
    <property type="match status" value="1"/>
</dbReference>
<evidence type="ECO:0000256" key="2">
    <source>
        <dbReference type="ARBA" id="ARBA00022741"/>
    </source>
</evidence>
<dbReference type="SUPFAM" id="SSF52540">
    <property type="entry name" value="P-loop containing nucleoside triphosphate hydrolases"/>
    <property type="match status" value="1"/>
</dbReference>
<evidence type="ECO:0000259" key="4">
    <source>
        <dbReference type="PROSITE" id="PS00662"/>
    </source>
</evidence>
<organism evidence="5 6">
    <name type="scientific">Desulfobaculum bizertense DSM 18034</name>
    <dbReference type="NCBI Taxonomy" id="1121442"/>
    <lineage>
        <taxon>Bacteria</taxon>
        <taxon>Pseudomonadati</taxon>
        <taxon>Thermodesulfobacteriota</taxon>
        <taxon>Desulfovibrionia</taxon>
        <taxon>Desulfovibrionales</taxon>
        <taxon>Desulfovibrionaceae</taxon>
        <taxon>Desulfobaculum</taxon>
    </lineage>
</organism>
<dbReference type="FunFam" id="3.40.50.300:FF:000398">
    <property type="entry name" value="Type IV pilus assembly ATPase PilB"/>
    <property type="match status" value="1"/>
</dbReference>
<dbReference type="Gene3D" id="3.30.300.160">
    <property type="entry name" value="Type II secretion system, protein E, N-terminal domain"/>
    <property type="match status" value="1"/>
</dbReference>
<keyword evidence="3" id="KW-0067">ATP-binding</keyword>
<evidence type="ECO:0000256" key="1">
    <source>
        <dbReference type="ARBA" id="ARBA00006611"/>
    </source>
</evidence>
<dbReference type="AlphaFoldDB" id="A0A1T4VHH4"/>
<gene>
    <name evidence="5" type="ORF">SAMN02745702_00322</name>
</gene>
<dbReference type="Pfam" id="PF05157">
    <property type="entry name" value="MshEN"/>
    <property type="match status" value="1"/>
</dbReference>
<keyword evidence="6" id="KW-1185">Reference proteome</keyword>
<proteinExistence type="inferred from homology"/>
<dbReference type="Gene3D" id="3.30.450.90">
    <property type="match status" value="1"/>
</dbReference>
<dbReference type="STRING" id="1121442.SAMN02745702_00322"/>
<keyword evidence="2" id="KW-0547">Nucleotide-binding</keyword>
<dbReference type="RefSeq" id="WP_078683641.1">
    <property type="nucleotide sequence ID" value="NZ_FUYA01000001.1"/>
</dbReference>
<evidence type="ECO:0000256" key="3">
    <source>
        <dbReference type="ARBA" id="ARBA00022840"/>
    </source>
</evidence>
<dbReference type="InterPro" id="IPR007831">
    <property type="entry name" value="T2SS_GspE_N"/>
</dbReference>
<dbReference type="SUPFAM" id="SSF160246">
    <property type="entry name" value="EspE N-terminal domain-like"/>
    <property type="match status" value="1"/>
</dbReference>
<dbReference type="Gene3D" id="3.40.50.300">
    <property type="entry name" value="P-loop containing nucleotide triphosphate hydrolases"/>
    <property type="match status" value="1"/>
</dbReference>
<dbReference type="GO" id="GO:0005524">
    <property type="term" value="F:ATP binding"/>
    <property type="evidence" value="ECO:0007669"/>
    <property type="project" value="UniProtKB-KW"/>
</dbReference>
<dbReference type="Pfam" id="PF00437">
    <property type="entry name" value="T2SSE"/>
    <property type="match status" value="1"/>
</dbReference>
<comment type="similarity">
    <text evidence="1">Belongs to the GSP E family.</text>
</comment>
<evidence type="ECO:0000313" key="6">
    <source>
        <dbReference type="Proteomes" id="UP000189733"/>
    </source>
</evidence>
<dbReference type="InterPro" id="IPR037257">
    <property type="entry name" value="T2SS_E_N_sf"/>
</dbReference>
<name>A0A1T4VHH4_9BACT</name>
<dbReference type="PROSITE" id="PS00662">
    <property type="entry name" value="T2SP_E"/>
    <property type="match status" value="1"/>
</dbReference>
<dbReference type="OrthoDB" id="9805147at2"/>
<reference evidence="5 6" key="1">
    <citation type="submission" date="2017-02" db="EMBL/GenBank/DDBJ databases">
        <authorList>
            <person name="Peterson S.W."/>
        </authorList>
    </citation>
    <scope>NUCLEOTIDE SEQUENCE [LARGE SCALE GENOMIC DNA]</scope>
    <source>
        <strain evidence="5 6">DSM 18034</strain>
    </source>
</reference>
<feature type="domain" description="Bacterial type II secretion system protein E" evidence="4">
    <location>
        <begin position="389"/>
        <end position="403"/>
    </location>
</feature>
<dbReference type="PANTHER" id="PTHR30258">
    <property type="entry name" value="TYPE II SECRETION SYSTEM PROTEIN GSPE-RELATED"/>
    <property type="match status" value="1"/>
</dbReference>